<organism evidence="8 9">
    <name type="scientific">Penicillium chermesinum</name>
    <dbReference type="NCBI Taxonomy" id="63820"/>
    <lineage>
        <taxon>Eukaryota</taxon>
        <taxon>Fungi</taxon>
        <taxon>Dikarya</taxon>
        <taxon>Ascomycota</taxon>
        <taxon>Pezizomycotina</taxon>
        <taxon>Eurotiomycetes</taxon>
        <taxon>Eurotiomycetidae</taxon>
        <taxon>Eurotiales</taxon>
        <taxon>Aspergillaceae</taxon>
        <taxon>Penicillium</taxon>
    </lineage>
</organism>
<protein>
    <recommendedName>
        <fullName evidence="7">Zn(2)-C6 fungal-type domain-containing protein</fullName>
    </recommendedName>
</protein>
<feature type="region of interest" description="Disordered" evidence="6">
    <location>
        <begin position="44"/>
        <end position="89"/>
    </location>
</feature>
<name>A0A9W9PKI7_9EURO</name>
<dbReference type="PROSITE" id="PS50048">
    <property type="entry name" value="ZN2_CY6_FUNGAL_2"/>
    <property type="match status" value="1"/>
</dbReference>
<dbReference type="InterPro" id="IPR036864">
    <property type="entry name" value="Zn2-C6_fun-type_DNA-bd_sf"/>
</dbReference>
<dbReference type="PANTHER" id="PTHR31001:SF53">
    <property type="entry name" value="ZN(II)2CYS6 TRANSCRIPTION FACTOR (EUROFUNG)"/>
    <property type="match status" value="1"/>
</dbReference>
<dbReference type="InterPro" id="IPR001138">
    <property type="entry name" value="Zn2Cys6_DnaBD"/>
</dbReference>
<dbReference type="CDD" id="cd00067">
    <property type="entry name" value="GAL4"/>
    <property type="match status" value="1"/>
</dbReference>
<keyword evidence="5" id="KW-0539">Nucleus</keyword>
<dbReference type="InterPro" id="IPR050613">
    <property type="entry name" value="Sec_Metabolite_Reg"/>
</dbReference>
<evidence type="ECO:0000256" key="3">
    <source>
        <dbReference type="ARBA" id="ARBA00023125"/>
    </source>
</evidence>
<keyword evidence="2" id="KW-0805">Transcription regulation</keyword>
<dbReference type="SMART" id="SM00066">
    <property type="entry name" value="GAL4"/>
    <property type="match status" value="1"/>
</dbReference>
<dbReference type="PROSITE" id="PS00463">
    <property type="entry name" value="ZN2_CY6_FUNGAL_1"/>
    <property type="match status" value="1"/>
</dbReference>
<evidence type="ECO:0000256" key="4">
    <source>
        <dbReference type="ARBA" id="ARBA00023163"/>
    </source>
</evidence>
<gene>
    <name evidence="8" type="ORF">N7468_000584</name>
</gene>
<dbReference type="GO" id="GO:0000981">
    <property type="term" value="F:DNA-binding transcription factor activity, RNA polymerase II-specific"/>
    <property type="evidence" value="ECO:0007669"/>
    <property type="project" value="InterPro"/>
</dbReference>
<dbReference type="GO" id="GO:0003677">
    <property type="term" value="F:DNA binding"/>
    <property type="evidence" value="ECO:0007669"/>
    <property type="project" value="UniProtKB-KW"/>
</dbReference>
<dbReference type="Gene3D" id="4.10.240.10">
    <property type="entry name" value="Zn(2)-C6 fungal-type DNA-binding domain"/>
    <property type="match status" value="1"/>
</dbReference>
<keyword evidence="3" id="KW-0238">DNA-binding</keyword>
<dbReference type="GO" id="GO:0008270">
    <property type="term" value="F:zinc ion binding"/>
    <property type="evidence" value="ECO:0007669"/>
    <property type="project" value="InterPro"/>
</dbReference>
<comment type="subcellular location">
    <subcellularLocation>
        <location evidence="1">Nucleus</location>
    </subcellularLocation>
</comment>
<dbReference type="GeneID" id="83197184"/>
<evidence type="ECO:0000259" key="7">
    <source>
        <dbReference type="PROSITE" id="PS50048"/>
    </source>
</evidence>
<proteinExistence type="predicted"/>
<accession>A0A9W9PKI7</accession>
<dbReference type="Proteomes" id="UP001150941">
    <property type="component" value="Unassembled WGS sequence"/>
</dbReference>
<reference evidence="8" key="1">
    <citation type="submission" date="2022-11" db="EMBL/GenBank/DDBJ databases">
        <authorList>
            <person name="Petersen C."/>
        </authorList>
    </citation>
    <scope>NUCLEOTIDE SEQUENCE</scope>
    <source>
        <strain evidence="8">IBT 19713</strain>
    </source>
</reference>
<feature type="domain" description="Zn(2)-C6 fungal-type" evidence="7">
    <location>
        <begin position="12"/>
        <end position="44"/>
    </location>
</feature>
<dbReference type="PANTHER" id="PTHR31001">
    <property type="entry name" value="UNCHARACTERIZED TRANSCRIPTIONAL REGULATORY PROTEIN"/>
    <property type="match status" value="1"/>
</dbReference>
<dbReference type="AlphaFoldDB" id="A0A9W9PKI7"/>
<dbReference type="GO" id="GO:0005634">
    <property type="term" value="C:nucleus"/>
    <property type="evidence" value="ECO:0007669"/>
    <property type="project" value="UniProtKB-SubCell"/>
</dbReference>
<evidence type="ECO:0000256" key="6">
    <source>
        <dbReference type="SAM" id="MobiDB-lite"/>
    </source>
</evidence>
<dbReference type="EMBL" id="JAPQKS010000001">
    <property type="protein sequence ID" value="KAJ5249133.1"/>
    <property type="molecule type" value="Genomic_DNA"/>
</dbReference>
<dbReference type="SUPFAM" id="SSF57701">
    <property type="entry name" value="Zn2/Cys6 DNA-binding domain"/>
    <property type="match status" value="1"/>
</dbReference>
<dbReference type="CDD" id="cd12148">
    <property type="entry name" value="fungal_TF_MHR"/>
    <property type="match status" value="1"/>
</dbReference>
<comment type="caution">
    <text evidence="8">The sequence shown here is derived from an EMBL/GenBank/DDBJ whole genome shotgun (WGS) entry which is preliminary data.</text>
</comment>
<evidence type="ECO:0000313" key="8">
    <source>
        <dbReference type="EMBL" id="KAJ5249133.1"/>
    </source>
</evidence>
<keyword evidence="4" id="KW-0804">Transcription</keyword>
<keyword evidence="9" id="KW-1185">Reference proteome</keyword>
<evidence type="ECO:0000256" key="2">
    <source>
        <dbReference type="ARBA" id="ARBA00023015"/>
    </source>
</evidence>
<evidence type="ECO:0000313" key="9">
    <source>
        <dbReference type="Proteomes" id="UP001150941"/>
    </source>
</evidence>
<dbReference type="OrthoDB" id="4898680at2759"/>
<sequence>MVTLRRNGLPSSCEPCRKSKLRCDHQFPVCERCIRTKKADRCTYRLSPSTSTPSRKRVSKAPLVTSTPGSKPDATMIPLESSRPDRPAAKRRLSQCESFGMTSHFALFQESTDHLGASPLSLPHRDPDDPVISSSALAVESNDVRQGSHLLRLLRDLPVYRKVAEGWLESTDDGDFFGRPLVEQIFGNLEEFSGEHSSQCDSSALTIRSREIFHKFSERIPLSPSMTFQEYMSKMSCRWEIVGLVFSFVGLGAMLAENWDSMFEGRPIIPRRELAHLAMSATETCLRFCNEAGVLNDTLSWLVEQHTYCMTLIHGDRGLNQSSSDAADDPFWLIQIRRRLMGHAFSCDKQLATFLGRPPRISWRFCNISLPLDLAFSDIIAQPAVRDMALRNLDSDGWNTKESDTQAIWLRVGLIMGPVRESILELSLSQEVRDLPQRIEELVQRSHSCWASLPAFVRQIQYSEACVRVAGRSRTVFLGQLHLDYMYNQFLLYLILSKRSNIWSADLIQVSHEILSAILRQIDNRVKAMTLGPELSWIMSFFGLPVAGVLSIELVRRIPSLSMDIQNTPINPTGFSFLVLGSSRISQARGAILRVLDVVLSPEASAPIYQDVEATGSNSVTPNPFDGLDSLLDYSYYINRLDNWQFELQNSLEML</sequence>
<dbReference type="Pfam" id="PF00172">
    <property type="entry name" value="Zn_clus"/>
    <property type="match status" value="1"/>
</dbReference>
<evidence type="ECO:0000256" key="1">
    <source>
        <dbReference type="ARBA" id="ARBA00004123"/>
    </source>
</evidence>
<reference evidence="8" key="2">
    <citation type="journal article" date="2023" name="IMA Fungus">
        <title>Comparative genomic study of the Penicillium genus elucidates a diverse pangenome and 15 lateral gene transfer events.</title>
        <authorList>
            <person name="Petersen C."/>
            <person name="Sorensen T."/>
            <person name="Nielsen M.R."/>
            <person name="Sondergaard T.E."/>
            <person name="Sorensen J.L."/>
            <person name="Fitzpatrick D.A."/>
            <person name="Frisvad J.C."/>
            <person name="Nielsen K.L."/>
        </authorList>
    </citation>
    <scope>NUCLEOTIDE SEQUENCE</scope>
    <source>
        <strain evidence="8">IBT 19713</strain>
    </source>
</reference>
<evidence type="ECO:0000256" key="5">
    <source>
        <dbReference type="ARBA" id="ARBA00023242"/>
    </source>
</evidence>
<dbReference type="RefSeq" id="XP_058335912.1">
    <property type="nucleotide sequence ID" value="XM_058469881.1"/>
</dbReference>